<sequence>MKSQLILPLLLLLLSSSAFLSSCSKQKSEKDELKLDDKNLTTCATGADCSFMFTEQADFEGYTSLKPGTYRVFWSIQQGSGITSTLYIKAPMPGKSFSLAKTDILAGKIQVNSSCPTCYMIPFKPVDGYVKGINITPDKQADQTKWLVEAKIFLQADENPQLKDTVFIKQYFYPNFVIN</sequence>
<keyword evidence="1" id="KW-0732">Signal</keyword>
<proteinExistence type="predicted"/>
<evidence type="ECO:0000256" key="1">
    <source>
        <dbReference type="SAM" id="SignalP"/>
    </source>
</evidence>
<keyword evidence="3" id="KW-1185">Reference proteome</keyword>
<accession>A0A1H7ZXX9</accession>
<evidence type="ECO:0000313" key="2">
    <source>
        <dbReference type="EMBL" id="SEM62349.1"/>
    </source>
</evidence>
<dbReference type="AlphaFoldDB" id="A0A1H7ZXX9"/>
<feature type="chain" id="PRO_5011440059" description="Lipoprotein" evidence="1">
    <location>
        <begin position="21"/>
        <end position="179"/>
    </location>
</feature>
<evidence type="ECO:0000313" key="3">
    <source>
        <dbReference type="Proteomes" id="UP000198942"/>
    </source>
</evidence>
<gene>
    <name evidence="2" type="ORF">SAMN05192574_101218</name>
</gene>
<name>A0A1H7ZXX9_9SPHI</name>
<dbReference type="Proteomes" id="UP000198942">
    <property type="component" value="Unassembled WGS sequence"/>
</dbReference>
<dbReference type="PROSITE" id="PS51257">
    <property type="entry name" value="PROKAR_LIPOPROTEIN"/>
    <property type="match status" value="1"/>
</dbReference>
<feature type="signal peptide" evidence="1">
    <location>
        <begin position="1"/>
        <end position="20"/>
    </location>
</feature>
<dbReference type="EMBL" id="FOCL01000001">
    <property type="protein sequence ID" value="SEM62349.1"/>
    <property type="molecule type" value="Genomic_DNA"/>
</dbReference>
<reference evidence="3" key="1">
    <citation type="submission" date="2016-10" db="EMBL/GenBank/DDBJ databases">
        <authorList>
            <person name="Varghese N."/>
            <person name="Submissions S."/>
        </authorList>
    </citation>
    <scope>NUCLEOTIDE SEQUENCE [LARGE SCALE GENOMIC DNA]</scope>
    <source>
        <strain evidence="3">Gh-48</strain>
    </source>
</reference>
<dbReference type="RefSeq" id="WP_091206423.1">
    <property type="nucleotide sequence ID" value="NZ_FOCL01000001.1"/>
</dbReference>
<dbReference type="STRING" id="551995.SAMN05192574_101218"/>
<protein>
    <recommendedName>
        <fullName evidence="4">Lipoprotein</fullName>
    </recommendedName>
</protein>
<evidence type="ECO:0008006" key="4">
    <source>
        <dbReference type="Google" id="ProtNLM"/>
    </source>
</evidence>
<dbReference type="OrthoDB" id="756984at2"/>
<organism evidence="2 3">
    <name type="scientific">Mucilaginibacter gossypiicola</name>
    <dbReference type="NCBI Taxonomy" id="551995"/>
    <lineage>
        <taxon>Bacteria</taxon>
        <taxon>Pseudomonadati</taxon>
        <taxon>Bacteroidota</taxon>
        <taxon>Sphingobacteriia</taxon>
        <taxon>Sphingobacteriales</taxon>
        <taxon>Sphingobacteriaceae</taxon>
        <taxon>Mucilaginibacter</taxon>
    </lineage>
</organism>